<gene>
    <name evidence="2" type="ORF">ACAOBT_LOCUS17681</name>
    <name evidence="3" type="ORF">ACAOBT_LOCUS27706</name>
</gene>
<dbReference type="EMBL" id="CAKOFQ010007564">
    <property type="protein sequence ID" value="CAH2003935.1"/>
    <property type="molecule type" value="Genomic_DNA"/>
</dbReference>
<dbReference type="OrthoDB" id="8112830at2759"/>
<proteinExistence type="predicted"/>
<evidence type="ECO:0000313" key="4">
    <source>
        <dbReference type="Proteomes" id="UP001152888"/>
    </source>
</evidence>
<accession>A0A9P0L0X9</accession>
<dbReference type="AlphaFoldDB" id="A0A9P0L0X9"/>
<dbReference type="Pfam" id="PF26644">
    <property type="entry name" value="CCC"/>
    <property type="match status" value="1"/>
</dbReference>
<evidence type="ECO:0000313" key="3">
    <source>
        <dbReference type="EMBL" id="CAH2003935.1"/>
    </source>
</evidence>
<dbReference type="InterPro" id="IPR058250">
    <property type="entry name" value="CCC"/>
</dbReference>
<dbReference type="Proteomes" id="UP001152888">
    <property type="component" value="Unassembled WGS sequence"/>
</dbReference>
<evidence type="ECO:0000313" key="2">
    <source>
        <dbReference type="EMBL" id="CAH1987128.1"/>
    </source>
</evidence>
<reference evidence="2" key="1">
    <citation type="submission" date="2022-03" db="EMBL/GenBank/DDBJ databases">
        <authorList>
            <person name="Sayadi A."/>
        </authorList>
    </citation>
    <scope>NUCLEOTIDE SEQUENCE</scope>
</reference>
<feature type="domain" description="CCC" evidence="1">
    <location>
        <begin position="78"/>
        <end position="141"/>
    </location>
</feature>
<comment type="caution">
    <text evidence="2">The sequence shown here is derived from an EMBL/GenBank/DDBJ whole genome shotgun (WGS) entry which is preliminary data.</text>
</comment>
<name>A0A9P0L0X9_ACAOB</name>
<evidence type="ECO:0000259" key="1">
    <source>
        <dbReference type="Pfam" id="PF26644"/>
    </source>
</evidence>
<sequence>MLRLLSRWNIGFLFSRQYCFAEKTKMSRLFTSCLSLFSLSLATAVAAATFYGNDVDTGVSPSLFNLIDIPFLGNLFRRQCPLCDSSVYSYCSEKLLHDSCCCRNTNNPYAVVPHQCYYADCSFLHANSCSEHKLISACCCTGR</sequence>
<protein>
    <recommendedName>
        <fullName evidence="1">CCC domain-containing protein</fullName>
    </recommendedName>
</protein>
<dbReference type="EMBL" id="CAKOFQ010007011">
    <property type="protein sequence ID" value="CAH1987128.1"/>
    <property type="molecule type" value="Genomic_DNA"/>
</dbReference>
<organism evidence="2 4">
    <name type="scientific">Acanthoscelides obtectus</name>
    <name type="common">Bean weevil</name>
    <name type="synonym">Bruchus obtectus</name>
    <dbReference type="NCBI Taxonomy" id="200917"/>
    <lineage>
        <taxon>Eukaryota</taxon>
        <taxon>Metazoa</taxon>
        <taxon>Ecdysozoa</taxon>
        <taxon>Arthropoda</taxon>
        <taxon>Hexapoda</taxon>
        <taxon>Insecta</taxon>
        <taxon>Pterygota</taxon>
        <taxon>Neoptera</taxon>
        <taxon>Endopterygota</taxon>
        <taxon>Coleoptera</taxon>
        <taxon>Polyphaga</taxon>
        <taxon>Cucujiformia</taxon>
        <taxon>Chrysomeloidea</taxon>
        <taxon>Chrysomelidae</taxon>
        <taxon>Bruchinae</taxon>
        <taxon>Bruchini</taxon>
        <taxon>Acanthoscelides</taxon>
    </lineage>
</organism>
<keyword evidence="4" id="KW-1185">Reference proteome</keyword>